<organism evidence="3 4">
    <name type="scientific">Letharia lupina</name>
    <dbReference type="NCBI Taxonomy" id="560253"/>
    <lineage>
        <taxon>Eukaryota</taxon>
        <taxon>Fungi</taxon>
        <taxon>Dikarya</taxon>
        <taxon>Ascomycota</taxon>
        <taxon>Pezizomycotina</taxon>
        <taxon>Lecanoromycetes</taxon>
        <taxon>OSLEUM clade</taxon>
        <taxon>Lecanoromycetidae</taxon>
        <taxon>Lecanorales</taxon>
        <taxon>Lecanorineae</taxon>
        <taxon>Parmeliaceae</taxon>
        <taxon>Letharia</taxon>
    </lineage>
</organism>
<feature type="region of interest" description="Disordered" evidence="2">
    <location>
        <begin position="422"/>
        <end position="448"/>
    </location>
</feature>
<feature type="compositionally biased region" description="Basic residues" evidence="2">
    <location>
        <begin position="422"/>
        <end position="431"/>
    </location>
</feature>
<keyword evidence="4" id="KW-1185">Reference proteome</keyword>
<evidence type="ECO:0000256" key="1">
    <source>
        <dbReference type="SAM" id="Coils"/>
    </source>
</evidence>
<reference evidence="3 4" key="1">
    <citation type="journal article" date="2020" name="Genomics">
        <title>Complete, high-quality genomes from long-read metagenomic sequencing of two wolf lichen thalli reveals enigmatic genome architecture.</title>
        <authorList>
            <person name="McKenzie S.K."/>
            <person name="Walston R.F."/>
            <person name="Allen J.L."/>
        </authorList>
    </citation>
    <scope>NUCLEOTIDE SEQUENCE [LARGE SCALE GENOMIC DNA]</scope>
    <source>
        <strain evidence="3">WasteWater1</strain>
    </source>
</reference>
<comment type="caution">
    <text evidence="3">The sequence shown here is derived from an EMBL/GenBank/DDBJ whole genome shotgun (WGS) entry which is preliminary data.</text>
</comment>
<dbReference type="Proteomes" id="UP000593566">
    <property type="component" value="Unassembled WGS sequence"/>
</dbReference>
<feature type="coiled-coil region" evidence="1">
    <location>
        <begin position="379"/>
        <end position="406"/>
    </location>
</feature>
<dbReference type="RefSeq" id="XP_037156167.1">
    <property type="nucleotide sequence ID" value="XM_037298831.1"/>
</dbReference>
<evidence type="ECO:0000313" key="4">
    <source>
        <dbReference type="Proteomes" id="UP000593566"/>
    </source>
</evidence>
<name>A0A8H6CRG4_9LECA</name>
<sequence length="448" mass="52555">MAPPTKTPGCRSLQTLPTELLLEITKYIPDFASLNGLLTLLAAHNRGVSFIEDFQKEIFANVIRAGREHELSRIVTAVMTLRNDSTTKQILLGKGAGERKNFVYKYLRSDDRERDGKPHYLQWFSDPIATIRDIWSISHDIDVLVQDFAQTRIVTPSEQPERPPSSTELYRIRRAFWYFQLCYELVHGEEYMTSRAEDDAQSQRTRRFVHYRAHQAGQPCFPNTGWLYGHTGKKLSRTVHYCMHSIPSWPVEDIEAVRFHLSSLINAFQYRRQGKSSLSSWQPALVQRLTKDLDHWREDTENSVDHLLVAELRSDLDRSAIEQWGWGMWDAERLSKRGLKPKSEHTHSRYLSEKAFRECEDAQSTYIDRWVVEKFRVDMRPAEEENRQWEEKAKREEQMRQKKRNLKLWHAVLDKKKATLRKPLSAKRARREAKVLARDSEKDNGTVT</sequence>
<proteinExistence type="predicted"/>
<accession>A0A8H6CRG4</accession>
<gene>
    <name evidence="3" type="ORF">HO133_007963</name>
</gene>
<dbReference type="GeneID" id="59336360"/>
<dbReference type="AlphaFoldDB" id="A0A8H6CRG4"/>
<evidence type="ECO:0000256" key="2">
    <source>
        <dbReference type="SAM" id="MobiDB-lite"/>
    </source>
</evidence>
<evidence type="ECO:0000313" key="3">
    <source>
        <dbReference type="EMBL" id="KAF6228233.1"/>
    </source>
</evidence>
<dbReference type="EMBL" id="JACCJB010000004">
    <property type="protein sequence ID" value="KAF6228233.1"/>
    <property type="molecule type" value="Genomic_DNA"/>
</dbReference>
<protein>
    <submittedName>
        <fullName evidence="3">Uncharacterized protein</fullName>
    </submittedName>
</protein>
<feature type="compositionally biased region" description="Basic and acidic residues" evidence="2">
    <location>
        <begin position="432"/>
        <end position="448"/>
    </location>
</feature>
<keyword evidence="1" id="KW-0175">Coiled coil</keyword>